<proteinExistence type="predicted"/>
<dbReference type="Proteomes" id="UP001515480">
    <property type="component" value="Unassembled WGS sequence"/>
</dbReference>
<gene>
    <name evidence="1" type="ORF">AB1Y20_010777</name>
</gene>
<protein>
    <submittedName>
        <fullName evidence="1">Uncharacterized protein</fullName>
    </submittedName>
</protein>
<dbReference type="EMBL" id="JBGBPQ010000020">
    <property type="protein sequence ID" value="KAL1504371.1"/>
    <property type="molecule type" value="Genomic_DNA"/>
</dbReference>
<organism evidence="1 2">
    <name type="scientific">Prymnesium parvum</name>
    <name type="common">Toxic golden alga</name>
    <dbReference type="NCBI Taxonomy" id="97485"/>
    <lineage>
        <taxon>Eukaryota</taxon>
        <taxon>Haptista</taxon>
        <taxon>Haptophyta</taxon>
        <taxon>Prymnesiophyceae</taxon>
        <taxon>Prymnesiales</taxon>
        <taxon>Prymnesiaceae</taxon>
        <taxon>Prymnesium</taxon>
    </lineage>
</organism>
<keyword evidence="2" id="KW-1185">Reference proteome</keyword>
<evidence type="ECO:0000313" key="1">
    <source>
        <dbReference type="EMBL" id="KAL1504371.1"/>
    </source>
</evidence>
<name>A0AB34ISG5_PRYPA</name>
<comment type="caution">
    <text evidence="1">The sequence shown here is derived from an EMBL/GenBank/DDBJ whole genome shotgun (WGS) entry which is preliminary data.</text>
</comment>
<dbReference type="AlphaFoldDB" id="A0AB34ISG5"/>
<accession>A0AB34ISG5</accession>
<sequence>MCGGPTRAGCAAAEDSRIRGSLEWRSPHPGCASVWMWRCSANKPKRFVSGRSIRWPPAPGCAGWCCPRPPSSAPAGAAVLDAQTALVVPTALEAQAVLVVPAPAAMDAQTAVVVATRTHRQHLPAPRVVPCGAVVLHRDAVQPTPRAAASAAAAAGSASRVAVLDGEESDIARAVDEFLSVRWCRATCSCAATARCLTMTESLRDVSTY</sequence>
<reference evidence="1 2" key="1">
    <citation type="journal article" date="2024" name="Science">
        <title>Giant polyketide synthase enzymes in the biosynthesis of giant marine polyether toxins.</title>
        <authorList>
            <person name="Fallon T.R."/>
            <person name="Shende V.V."/>
            <person name="Wierzbicki I.H."/>
            <person name="Pendleton A.L."/>
            <person name="Watervoot N.F."/>
            <person name="Auber R.P."/>
            <person name="Gonzalez D.J."/>
            <person name="Wisecaver J.H."/>
            <person name="Moore B.S."/>
        </authorList>
    </citation>
    <scope>NUCLEOTIDE SEQUENCE [LARGE SCALE GENOMIC DNA]</scope>
    <source>
        <strain evidence="1 2">12B1</strain>
    </source>
</reference>
<evidence type="ECO:0000313" key="2">
    <source>
        <dbReference type="Proteomes" id="UP001515480"/>
    </source>
</evidence>